<keyword evidence="1" id="KW-1185">Reference proteome</keyword>
<evidence type="ECO:0000313" key="1">
    <source>
        <dbReference type="Proteomes" id="UP000887565"/>
    </source>
</evidence>
<protein>
    <submittedName>
        <fullName evidence="2">Uncharacterized protein</fullName>
    </submittedName>
</protein>
<proteinExistence type="predicted"/>
<sequence>MAATYLSIIMLKRPCHSRRILSQNGSGGLGSTDGRKIFSKHKFIMAKHGSQHGPYVILTENVCKLKNGKAIAALKRPLVVRKNGRWSSANTVEDNHAFA</sequence>
<dbReference type="Proteomes" id="UP000887565">
    <property type="component" value="Unplaced"/>
</dbReference>
<name>A0A915IXU7_ROMCU</name>
<reference evidence="2" key="1">
    <citation type="submission" date="2022-11" db="UniProtKB">
        <authorList>
            <consortium name="WormBaseParasite"/>
        </authorList>
    </citation>
    <scope>IDENTIFICATION</scope>
</reference>
<organism evidence="1 2">
    <name type="scientific">Romanomermis culicivorax</name>
    <name type="common">Nematode worm</name>
    <dbReference type="NCBI Taxonomy" id="13658"/>
    <lineage>
        <taxon>Eukaryota</taxon>
        <taxon>Metazoa</taxon>
        <taxon>Ecdysozoa</taxon>
        <taxon>Nematoda</taxon>
        <taxon>Enoplea</taxon>
        <taxon>Dorylaimia</taxon>
        <taxon>Mermithida</taxon>
        <taxon>Mermithoidea</taxon>
        <taxon>Mermithidae</taxon>
        <taxon>Romanomermis</taxon>
    </lineage>
</organism>
<evidence type="ECO:0000313" key="2">
    <source>
        <dbReference type="WBParaSite" id="nRc.2.0.1.t18577-RA"/>
    </source>
</evidence>
<dbReference type="AlphaFoldDB" id="A0A915IXU7"/>
<dbReference type="WBParaSite" id="nRc.2.0.1.t18577-RA">
    <property type="protein sequence ID" value="nRc.2.0.1.t18577-RA"/>
    <property type="gene ID" value="nRc.2.0.1.g18577"/>
</dbReference>
<accession>A0A915IXU7</accession>